<reference evidence="1 2" key="1">
    <citation type="journal article" date="2019" name="Nat. Microbiol.">
        <title>Mediterranean grassland soil C-N compound turnover is dependent on rainfall and depth, and is mediated by genomically divergent microorganisms.</title>
        <authorList>
            <person name="Diamond S."/>
            <person name="Andeer P.F."/>
            <person name="Li Z."/>
            <person name="Crits-Christoph A."/>
            <person name="Burstein D."/>
            <person name="Anantharaman K."/>
            <person name="Lane K.R."/>
            <person name="Thomas B.C."/>
            <person name="Pan C."/>
            <person name="Northen T.R."/>
            <person name="Banfield J.F."/>
        </authorList>
    </citation>
    <scope>NUCLEOTIDE SEQUENCE [LARGE SCALE GENOMIC DNA]</scope>
    <source>
        <strain evidence="1">WS_8</strain>
    </source>
</reference>
<sequence>MHHRDRDGYDRADARWRDSGRRGYDPSYRSRSYYGYGGRSYSTYCSRPYYTASFHRPRFVERSGFSLGIAIASVPSYGYSYYDPYCDIEFSDLDAYYDHCCDHGHPEAILVLDVHSGYPIATCAYDDGYWLVDDCF</sequence>
<name>A0A538TH13_UNCEI</name>
<organism evidence="1 2">
    <name type="scientific">Eiseniibacteriota bacterium</name>
    <dbReference type="NCBI Taxonomy" id="2212470"/>
    <lineage>
        <taxon>Bacteria</taxon>
        <taxon>Candidatus Eiseniibacteriota</taxon>
    </lineage>
</organism>
<accession>A0A538TH13</accession>
<dbReference type="Proteomes" id="UP000316609">
    <property type="component" value="Unassembled WGS sequence"/>
</dbReference>
<comment type="caution">
    <text evidence="1">The sequence shown here is derived from an EMBL/GenBank/DDBJ whole genome shotgun (WGS) entry which is preliminary data.</text>
</comment>
<proteinExistence type="predicted"/>
<protein>
    <submittedName>
        <fullName evidence="1">Uncharacterized protein</fullName>
    </submittedName>
</protein>
<gene>
    <name evidence="1" type="ORF">E6K78_11105</name>
</gene>
<evidence type="ECO:0000313" key="1">
    <source>
        <dbReference type="EMBL" id="TMQ62913.1"/>
    </source>
</evidence>
<dbReference type="EMBL" id="VBOY01000121">
    <property type="protein sequence ID" value="TMQ62913.1"/>
    <property type="molecule type" value="Genomic_DNA"/>
</dbReference>
<dbReference type="AlphaFoldDB" id="A0A538TH13"/>
<evidence type="ECO:0000313" key="2">
    <source>
        <dbReference type="Proteomes" id="UP000316609"/>
    </source>
</evidence>